<name>A0A2G5CSZ4_AQUCA</name>
<accession>A0A2G5CSZ4</accession>
<evidence type="ECO:0000313" key="13">
    <source>
        <dbReference type="Proteomes" id="UP000230069"/>
    </source>
</evidence>
<dbReference type="Gene3D" id="3.40.50.800">
    <property type="entry name" value="Anticodon-binding domain"/>
    <property type="match status" value="1"/>
</dbReference>
<evidence type="ECO:0000256" key="6">
    <source>
        <dbReference type="ARBA" id="ARBA00022840"/>
    </source>
</evidence>
<dbReference type="SUPFAM" id="SSF52954">
    <property type="entry name" value="Class II aaRS ABD-related"/>
    <property type="match status" value="1"/>
</dbReference>
<dbReference type="FunFam" id="3.40.50.800:FF:000012">
    <property type="entry name" value="Histidine--tRNA ligase, cytoplasmic"/>
    <property type="match status" value="1"/>
</dbReference>
<dbReference type="CDD" id="cd00859">
    <property type="entry name" value="HisRS_anticodon"/>
    <property type="match status" value="1"/>
</dbReference>
<dbReference type="InterPro" id="IPR045864">
    <property type="entry name" value="aa-tRNA-synth_II/BPL/LPL"/>
</dbReference>
<proteinExistence type="inferred from homology"/>
<dbReference type="GO" id="GO:0006427">
    <property type="term" value="P:histidyl-tRNA aminoacylation"/>
    <property type="evidence" value="ECO:0007669"/>
    <property type="project" value="InterPro"/>
</dbReference>
<dbReference type="GO" id="GO:0005739">
    <property type="term" value="C:mitochondrion"/>
    <property type="evidence" value="ECO:0007669"/>
    <property type="project" value="TreeGrafter"/>
</dbReference>
<dbReference type="HAMAP" id="MF_00127">
    <property type="entry name" value="His_tRNA_synth"/>
    <property type="match status" value="1"/>
</dbReference>
<dbReference type="Proteomes" id="UP000230069">
    <property type="component" value="Unassembled WGS sequence"/>
</dbReference>
<keyword evidence="7" id="KW-0648">Protein biosynthesis</keyword>
<dbReference type="EMBL" id="KZ305055">
    <property type="protein sequence ID" value="PIA34402.1"/>
    <property type="molecule type" value="Genomic_DNA"/>
</dbReference>
<evidence type="ECO:0000256" key="1">
    <source>
        <dbReference type="ARBA" id="ARBA00008226"/>
    </source>
</evidence>
<dbReference type="NCBIfam" id="TIGR00442">
    <property type="entry name" value="hisS"/>
    <property type="match status" value="1"/>
</dbReference>
<evidence type="ECO:0000256" key="2">
    <source>
        <dbReference type="ARBA" id="ARBA00012815"/>
    </source>
</evidence>
<dbReference type="InterPro" id="IPR041715">
    <property type="entry name" value="HisRS-like_core"/>
</dbReference>
<keyword evidence="13" id="KW-1185">Reference proteome</keyword>
<comment type="similarity">
    <text evidence="1">Belongs to the class-II aminoacyl-tRNA synthetase family.</text>
</comment>
<keyword evidence="6" id="KW-0067">ATP-binding</keyword>
<dbReference type="SUPFAM" id="SSF55681">
    <property type="entry name" value="Class II aaRS and biotin synthetases"/>
    <property type="match status" value="1"/>
</dbReference>
<dbReference type="EC" id="6.1.1.21" evidence="2"/>
<evidence type="ECO:0000256" key="10">
    <source>
        <dbReference type="ARBA" id="ARBA00047639"/>
    </source>
</evidence>
<dbReference type="PROSITE" id="PS50862">
    <property type="entry name" value="AA_TRNA_LIGASE_II"/>
    <property type="match status" value="1"/>
</dbReference>
<organism evidence="12 13">
    <name type="scientific">Aquilegia coerulea</name>
    <name type="common">Rocky mountain columbine</name>
    <dbReference type="NCBI Taxonomy" id="218851"/>
    <lineage>
        <taxon>Eukaryota</taxon>
        <taxon>Viridiplantae</taxon>
        <taxon>Streptophyta</taxon>
        <taxon>Embryophyta</taxon>
        <taxon>Tracheophyta</taxon>
        <taxon>Spermatophyta</taxon>
        <taxon>Magnoliopsida</taxon>
        <taxon>Ranunculales</taxon>
        <taxon>Ranunculaceae</taxon>
        <taxon>Thalictroideae</taxon>
        <taxon>Aquilegia</taxon>
    </lineage>
</organism>
<dbReference type="InterPro" id="IPR036621">
    <property type="entry name" value="Anticodon-bd_dom_sf"/>
</dbReference>
<evidence type="ECO:0000256" key="4">
    <source>
        <dbReference type="ARBA" id="ARBA00022598"/>
    </source>
</evidence>
<dbReference type="GO" id="GO:0005829">
    <property type="term" value="C:cytosol"/>
    <property type="evidence" value="ECO:0007669"/>
    <property type="project" value="TreeGrafter"/>
</dbReference>
<dbReference type="STRING" id="218851.A0A2G5CSZ4"/>
<dbReference type="InterPro" id="IPR004154">
    <property type="entry name" value="Anticodon-bd"/>
</dbReference>
<dbReference type="PANTHER" id="PTHR11476:SF7">
    <property type="entry name" value="HISTIDINE--TRNA LIGASE"/>
    <property type="match status" value="1"/>
</dbReference>
<dbReference type="FunFam" id="3.30.930.10:FF:000061">
    <property type="entry name" value="Histidine--tRNA ligase, cytoplasmic"/>
    <property type="match status" value="1"/>
</dbReference>
<dbReference type="Gene3D" id="3.30.930.10">
    <property type="entry name" value="Bira Bifunctional Protein, Domain 2"/>
    <property type="match status" value="1"/>
</dbReference>
<dbReference type="InterPro" id="IPR006195">
    <property type="entry name" value="aa-tRNA-synth_II"/>
</dbReference>
<feature type="domain" description="Aminoacyl-transfer RNA synthetases class-II family profile" evidence="11">
    <location>
        <begin position="442"/>
        <end position="788"/>
    </location>
</feature>
<gene>
    <name evidence="12" type="ORF">AQUCO_03800190v1</name>
</gene>
<dbReference type="CDD" id="cd00773">
    <property type="entry name" value="HisRS-like_core"/>
    <property type="match status" value="1"/>
</dbReference>
<dbReference type="GO" id="GO:0005524">
    <property type="term" value="F:ATP binding"/>
    <property type="evidence" value="ECO:0007669"/>
    <property type="project" value="UniProtKB-KW"/>
</dbReference>
<dbReference type="AlphaFoldDB" id="A0A2G5CSZ4"/>
<dbReference type="GO" id="GO:0004821">
    <property type="term" value="F:histidine-tRNA ligase activity"/>
    <property type="evidence" value="ECO:0007669"/>
    <property type="project" value="UniProtKB-EC"/>
</dbReference>
<evidence type="ECO:0000256" key="9">
    <source>
        <dbReference type="ARBA" id="ARBA00030619"/>
    </source>
</evidence>
<dbReference type="Pfam" id="PF13393">
    <property type="entry name" value="tRNA-synt_His"/>
    <property type="match status" value="1"/>
</dbReference>
<evidence type="ECO:0000256" key="7">
    <source>
        <dbReference type="ARBA" id="ARBA00022917"/>
    </source>
</evidence>
<reference evidence="12 13" key="1">
    <citation type="submission" date="2017-09" db="EMBL/GenBank/DDBJ databases">
        <title>WGS assembly of Aquilegia coerulea Goldsmith.</title>
        <authorList>
            <person name="Hodges S."/>
            <person name="Kramer E."/>
            <person name="Nordborg M."/>
            <person name="Tomkins J."/>
            <person name="Borevitz J."/>
            <person name="Derieg N."/>
            <person name="Yan J."/>
            <person name="Mihaltcheva S."/>
            <person name="Hayes R.D."/>
            <person name="Rokhsar D."/>
        </authorList>
    </citation>
    <scope>NUCLEOTIDE SEQUENCE [LARGE SCALE GENOMIC DNA]</scope>
    <source>
        <strain evidence="13">cv. Goldsmith</strain>
    </source>
</reference>
<evidence type="ECO:0000313" key="12">
    <source>
        <dbReference type="EMBL" id="PIA34402.1"/>
    </source>
</evidence>
<dbReference type="InterPro" id="IPR033656">
    <property type="entry name" value="HisRS_anticodon"/>
</dbReference>
<dbReference type="FunCoup" id="A0A2G5CSZ4">
    <property type="interactions" value="2356"/>
</dbReference>
<dbReference type="PANTHER" id="PTHR11476">
    <property type="entry name" value="HISTIDYL-TRNA SYNTHETASE"/>
    <property type="match status" value="1"/>
</dbReference>
<comment type="catalytic activity">
    <reaction evidence="10">
        <text>tRNA(His) + L-histidine + ATP = L-histidyl-tRNA(His) + AMP + diphosphate + H(+)</text>
        <dbReference type="Rhea" id="RHEA:17313"/>
        <dbReference type="Rhea" id="RHEA-COMP:9665"/>
        <dbReference type="Rhea" id="RHEA-COMP:9689"/>
        <dbReference type="ChEBI" id="CHEBI:15378"/>
        <dbReference type="ChEBI" id="CHEBI:30616"/>
        <dbReference type="ChEBI" id="CHEBI:33019"/>
        <dbReference type="ChEBI" id="CHEBI:57595"/>
        <dbReference type="ChEBI" id="CHEBI:78442"/>
        <dbReference type="ChEBI" id="CHEBI:78527"/>
        <dbReference type="ChEBI" id="CHEBI:456215"/>
        <dbReference type="EC" id="6.1.1.21"/>
    </reaction>
</comment>
<keyword evidence="5" id="KW-0547">Nucleotide-binding</keyword>
<keyword evidence="8" id="KW-0030">Aminoacyl-tRNA synthetase</keyword>
<dbReference type="GO" id="GO:0032543">
    <property type="term" value="P:mitochondrial translation"/>
    <property type="evidence" value="ECO:0007669"/>
    <property type="project" value="TreeGrafter"/>
</dbReference>
<evidence type="ECO:0000256" key="3">
    <source>
        <dbReference type="ARBA" id="ARBA00015302"/>
    </source>
</evidence>
<evidence type="ECO:0000259" key="11">
    <source>
        <dbReference type="PROSITE" id="PS50862"/>
    </source>
</evidence>
<protein>
    <recommendedName>
        <fullName evidence="3">Histidine--tRNA ligase, cytoplasmic</fullName>
        <ecNumber evidence="2">6.1.1.21</ecNumber>
    </recommendedName>
    <alternativeName>
        <fullName evidence="9">Histidyl-tRNA synthetase</fullName>
    </alternativeName>
</protein>
<dbReference type="Pfam" id="PF03129">
    <property type="entry name" value="HGTP_anticodon"/>
    <property type="match status" value="1"/>
</dbReference>
<dbReference type="InParanoid" id="A0A2G5CSZ4"/>
<keyword evidence="4" id="KW-0436">Ligase</keyword>
<dbReference type="OrthoDB" id="1906957at2759"/>
<dbReference type="GO" id="GO:0003723">
    <property type="term" value="F:RNA binding"/>
    <property type="evidence" value="ECO:0007669"/>
    <property type="project" value="TreeGrafter"/>
</dbReference>
<evidence type="ECO:0000256" key="8">
    <source>
        <dbReference type="ARBA" id="ARBA00023146"/>
    </source>
</evidence>
<sequence length="898" mass="99947">MANEREISIITIGGKDSFLSSSSVYAIANNLSQLRIDSSALEKLSSSTSLSTSSTVSFSSENPKFHLTLEESRASLVVILNKLVNTQIGIRPILPNFILKTLISLECNNNLYQLDFRSCYGFLKSLFALNGTTIEETGVTDGEMNVLKTTVKGVEGICAILEYSSMALLMVADGIAALSCEASKGDVSSLFKYLDSGDGLGKKDESAVASDFKVLLAGSKLVGKVESDMISKIPLVHGGLRKVIKSVHLDMRSELNSVVRNGEALRAEVLSLALWLLDLGESSLGRMKLVCDSITDVDFRSKVMEIIEKNCPSVDSLEDVYRTACSVVRVDGATFFHEVYNLLVKVREVVTWEGAVALLLLDINESSDKPKSVSVVGVEANQEKRSEKKKKVVLGKGTGLVRQLLKDRLKSDSGESFNNSEILKDWVRDLSLFFDPKELELDLFLKSLKDIVESNESRRLPKLPKGTRDFAREQMTVREQAFSIIQKVFKKHGATALDTPVFEMRETLMGKYGEDSKLIYDLADQGGELCSLRYDLTVPFARYIAMNGITSFKRFQIAKVYRRDNPSKGRYREFYQCDFDIAGQYEVMGPDFEVVKVLTELLDELKIGDYEIKLNHRKLLDGMLEICGVSADKFRTICSSIDKMDKQSFDQIKKEMVEEKGLTVEVADKIGNFVKKRGAPLELLSELKQEGSQFLKNKGSFSALTELEVLFNALKKSNCIHRVVFDLSLARGLDYYTGVIFEAVFKGTTQVGSIAAGGRYDNLIGSFGTKQVPAVGVSLGIERVFTIMEQLVKDRNQDVRATETEVLVGILGDDLSQAAELVSELWESNLKAEFMVHKRVMKLIDRAKESKIPWMVIMGDKERNEGVVKLKNIKANQEEEIARDKIVGELKNRLNGTL</sequence>
<dbReference type="InterPro" id="IPR015807">
    <property type="entry name" value="His-tRNA-ligase"/>
</dbReference>
<evidence type="ECO:0000256" key="5">
    <source>
        <dbReference type="ARBA" id="ARBA00022741"/>
    </source>
</evidence>